<keyword evidence="1" id="KW-0808">Transferase</keyword>
<dbReference type="Pfam" id="PF02518">
    <property type="entry name" value="HATPase_c"/>
    <property type="match status" value="1"/>
</dbReference>
<accession>A0ABV9QYL3</accession>
<keyword evidence="4" id="KW-1133">Transmembrane helix</keyword>
<evidence type="ECO:0000313" key="8">
    <source>
        <dbReference type="Proteomes" id="UP001595886"/>
    </source>
</evidence>
<evidence type="ECO:0000256" key="1">
    <source>
        <dbReference type="ARBA" id="ARBA00022679"/>
    </source>
</evidence>
<dbReference type="PANTHER" id="PTHR24421:SF63">
    <property type="entry name" value="SENSOR HISTIDINE KINASE DESK"/>
    <property type="match status" value="1"/>
</dbReference>
<dbReference type="CDD" id="cd16917">
    <property type="entry name" value="HATPase_UhpB-NarQ-NarX-like"/>
    <property type="match status" value="1"/>
</dbReference>
<dbReference type="InterPro" id="IPR003594">
    <property type="entry name" value="HATPase_dom"/>
</dbReference>
<evidence type="ECO:0000259" key="5">
    <source>
        <dbReference type="Pfam" id="PF02518"/>
    </source>
</evidence>
<feature type="transmembrane region" description="Helical" evidence="4">
    <location>
        <begin position="48"/>
        <end position="66"/>
    </location>
</feature>
<sequence>MASIDSWFANLRRRLSPSHSYEQGPPLWSLLYLLFLFVNWVELPLRTWLPPTLLSIAIFLPLYFRLPRYKGTKWSAHIAAIAALGFALAPINSCAHTYLIYASACLPFGGLSLRRSIMVISGMLALYALELYLVGYPPKYVAFIPTITGIIAVAVCAANHYHREKHLRQAELKLSHDEVRRLAALAERERIGRDLHDLLGHTLSLITLKSELAAKLFERDPQAARREIVEVERVARDALAQVRRAVSGIRAAGLAAELASARLLLESCDVQLDYRLGDVVLPPEVETVFALTVREAITNIQRHAQALKARVELVAQGGEVRLTIEDDGRGGAIEPGNGLAGMRERLRALGGRLDIESRPGRGTHLVAALPLPDALSSAVPVGVALR</sequence>
<dbReference type="GO" id="GO:0016301">
    <property type="term" value="F:kinase activity"/>
    <property type="evidence" value="ECO:0007669"/>
    <property type="project" value="UniProtKB-KW"/>
</dbReference>
<evidence type="ECO:0000256" key="3">
    <source>
        <dbReference type="ARBA" id="ARBA00023012"/>
    </source>
</evidence>
<organism evidence="7 8">
    <name type="scientific">Dokdonella ginsengisoli</name>
    <dbReference type="NCBI Taxonomy" id="363846"/>
    <lineage>
        <taxon>Bacteria</taxon>
        <taxon>Pseudomonadati</taxon>
        <taxon>Pseudomonadota</taxon>
        <taxon>Gammaproteobacteria</taxon>
        <taxon>Lysobacterales</taxon>
        <taxon>Rhodanobacteraceae</taxon>
        <taxon>Dokdonella</taxon>
    </lineage>
</organism>
<evidence type="ECO:0000256" key="4">
    <source>
        <dbReference type="SAM" id="Phobius"/>
    </source>
</evidence>
<comment type="caution">
    <text evidence="7">The sequence shown here is derived from an EMBL/GenBank/DDBJ whole genome shotgun (WGS) entry which is preliminary data.</text>
</comment>
<protein>
    <submittedName>
        <fullName evidence="7">Sensor histidine kinase</fullName>
    </submittedName>
</protein>
<dbReference type="Gene3D" id="3.30.565.10">
    <property type="entry name" value="Histidine kinase-like ATPase, C-terminal domain"/>
    <property type="match status" value="1"/>
</dbReference>
<evidence type="ECO:0000256" key="2">
    <source>
        <dbReference type="ARBA" id="ARBA00022777"/>
    </source>
</evidence>
<feature type="domain" description="Histidine kinase/HSP90-like ATPase" evidence="5">
    <location>
        <begin position="290"/>
        <end position="372"/>
    </location>
</feature>
<dbReference type="Gene3D" id="1.20.5.1930">
    <property type="match status" value="1"/>
</dbReference>
<feature type="transmembrane region" description="Helical" evidence="4">
    <location>
        <begin position="140"/>
        <end position="158"/>
    </location>
</feature>
<feature type="transmembrane region" description="Helical" evidence="4">
    <location>
        <begin position="78"/>
        <end position="101"/>
    </location>
</feature>
<evidence type="ECO:0000259" key="6">
    <source>
        <dbReference type="Pfam" id="PF07730"/>
    </source>
</evidence>
<keyword evidence="3" id="KW-0902">Two-component regulatory system</keyword>
<evidence type="ECO:0000313" key="7">
    <source>
        <dbReference type="EMBL" id="MFC4822445.1"/>
    </source>
</evidence>
<gene>
    <name evidence="7" type="ORF">ACFO6Q_19140</name>
</gene>
<keyword evidence="8" id="KW-1185">Reference proteome</keyword>
<reference evidence="8" key="1">
    <citation type="journal article" date="2019" name="Int. J. Syst. Evol. Microbiol.">
        <title>The Global Catalogue of Microorganisms (GCM) 10K type strain sequencing project: providing services to taxonomists for standard genome sequencing and annotation.</title>
        <authorList>
            <consortium name="The Broad Institute Genomics Platform"/>
            <consortium name="The Broad Institute Genome Sequencing Center for Infectious Disease"/>
            <person name="Wu L."/>
            <person name="Ma J."/>
        </authorList>
    </citation>
    <scope>NUCLEOTIDE SEQUENCE [LARGE SCALE GENOMIC DNA]</scope>
    <source>
        <strain evidence="8">CCUG 30340</strain>
    </source>
</reference>
<dbReference type="SUPFAM" id="SSF55874">
    <property type="entry name" value="ATPase domain of HSP90 chaperone/DNA topoisomerase II/histidine kinase"/>
    <property type="match status" value="1"/>
</dbReference>
<proteinExistence type="predicted"/>
<dbReference type="EMBL" id="JBHSHD010000017">
    <property type="protein sequence ID" value="MFC4822445.1"/>
    <property type="molecule type" value="Genomic_DNA"/>
</dbReference>
<keyword evidence="4" id="KW-0812">Transmembrane</keyword>
<dbReference type="InterPro" id="IPR036890">
    <property type="entry name" value="HATPase_C_sf"/>
</dbReference>
<feature type="domain" description="Signal transduction histidine kinase subgroup 3 dimerisation and phosphoacceptor" evidence="6">
    <location>
        <begin position="187"/>
        <end position="253"/>
    </location>
</feature>
<dbReference type="Proteomes" id="UP001595886">
    <property type="component" value="Unassembled WGS sequence"/>
</dbReference>
<dbReference type="PANTHER" id="PTHR24421">
    <property type="entry name" value="NITRATE/NITRITE SENSOR PROTEIN NARX-RELATED"/>
    <property type="match status" value="1"/>
</dbReference>
<keyword evidence="4" id="KW-0472">Membrane</keyword>
<dbReference type="InterPro" id="IPR050482">
    <property type="entry name" value="Sensor_HK_TwoCompSys"/>
</dbReference>
<dbReference type="RefSeq" id="WP_380022748.1">
    <property type="nucleotide sequence ID" value="NZ_JBHSHD010000017.1"/>
</dbReference>
<feature type="transmembrane region" description="Helical" evidence="4">
    <location>
        <begin position="113"/>
        <end position="134"/>
    </location>
</feature>
<dbReference type="Pfam" id="PF07730">
    <property type="entry name" value="HisKA_3"/>
    <property type="match status" value="1"/>
</dbReference>
<name>A0ABV9QYL3_9GAMM</name>
<dbReference type="InterPro" id="IPR011712">
    <property type="entry name" value="Sig_transdc_His_kin_sub3_dim/P"/>
</dbReference>
<keyword evidence="2 7" id="KW-0418">Kinase</keyword>